<dbReference type="PANTHER" id="PTHR37467:SF1">
    <property type="entry name" value="EXPORTED CALCIUM-BINDING GLYCOPROTEIN"/>
    <property type="match status" value="1"/>
</dbReference>
<feature type="region of interest" description="Disordered" evidence="5">
    <location>
        <begin position="913"/>
        <end position="973"/>
    </location>
</feature>
<keyword evidence="2" id="KW-0964">Secreted</keyword>
<dbReference type="Pfam" id="PF18884">
    <property type="entry name" value="TSP3_bac"/>
    <property type="match status" value="5"/>
</dbReference>
<evidence type="ECO:0000256" key="3">
    <source>
        <dbReference type="ARBA" id="ARBA00022729"/>
    </source>
</evidence>
<evidence type="ECO:0000256" key="4">
    <source>
        <dbReference type="ARBA" id="ARBA00022837"/>
    </source>
</evidence>
<accession>A0ABU9APD2</accession>
<dbReference type="InterPro" id="IPR053180">
    <property type="entry name" value="Ca-binding_acidic-repeat"/>
</dbReference>
<feature type="domain" description="Cadherin" evidence="6">
    <location>
        <begin position="549"/>
        <end position="660"/>
    </location>
</feature>
<feature type="region of interest" description="Disordered" evidence="5">
    <location>
        <begin position="1529"/>
        <end position="1580"/>
    </location>
</feature>
<dbReference type="InterPro" id="IPR002126">
    <property type="entry name" value="Cadherin-like_dom"/>
</dbReference>
<dbReference type="SUPFAM" id="SSF49899">
    <property type="entry name" value="Concanavalin A-like lectins/glucanases"/>
    <property type="match status" value="4"/>
</dbReference>
<protein>
    <submittedName>
        <fullName evidence="7">LamG-like jellyroll fold domain-containing protein</fullName>
    </submittedName>
</protein>
<dbReference type="Proteomes" id="UP001371305">
    <property type="component" value="Unassembled WGS sequence"/>
</dbReference>
<sequence>MQKKPLLISGFIALGVLGLWPFVSRDSGSSSLFSPASSSAARGGESRAVESSDAVDSPRASLAAVVHDPLHCADCAAGRKHEGGRRMVGVVAPVVFTEMTSSKSVGLSLPDGKVGELVIEHFEVDAAGEWVRVEGRLSEPAEGRFIFLRQPEGTPSGRYAGAIRFPGEEYGYVFNESASGEPQLVFEHADEVSCVKFAAQIPPEELLPSEHPTNVPIPAYQNGVIPLESLPGATGVVYLDFDGEEGPQEGWGDFDAEPSGANNDQIREVWARVAEDFSPYNINITTDLQVYLDAPETSRQRCIITPTTNAAPGAGGVAYIGSWNWSGNTPCWAFYSTGKAAAEVISHEVGHTLGLGHDGQNPNVGYYGGHGNGATGWAPIMGVGYYQNLTQWSKGEYLNANETQDDLAVIDTFNNVDFRVDDHGNTAATASPLELFGTTVNDDGVIGTRTDVDVFRFKTTGGTLTLAIEPVADGPNLDISAEIRNSANAVVASSNPDLGINATFTNVNLTAGTYTISVDGVGRGSVTGDGYSDYGSLGHYAIDGVINGAISPDRFAVDEFPPNGSVVGTVTPDNNHGANPLSYSILSGNTGGAFAIGGSTGTLTVANPSQFDFDLLSKGWNDPADFELQVQVTDATNPSLNEVLRVVVTVNDTGATAPVVLKHRYSFVSGATDSIGGADLTLLGTTAVTGGALNLPGGATRTNHATAQGAALTKLAATINGATAITIEAWFNQDTFQNWSKIFMAGLPDGNDFMDITPRRNADNFVSSMTIRNDGDAGTVAVGGVNGAPLVNDTNYYVAATWDATQNRMTFRIGAVGGTLSTYTGSMGGRSLANISIGQFFLGSAVFFGDPDFDGQIDEFRIWSGALSEAKVNADFAAGPSPAGDTDLDGLPDAWELTYVASLADLNGNLSAGGGPGSGTGDFDGDGLSDFDEYHGGVGSTKPNDADTDDDTFPDLLERNEGTDPNSASSTPAPRLVHRYAFKNNADDAIGGGHLTLQGTATIVGGQLELPGSATARVNNARAQGAALTEVASTITDSYALTMEAWFNQDTFQNWAKVVMAGKGVDFQYLDITPRRGADGNVSSISIDDGPSEVRAIGGAAGAPLVNNVNYYVCATWNPLADQLVMRIGAVGGTLSTYAASMGGKKLSTLTINEFRIGSAVQWPDPDLDGQVDEVRLWRGVLSAAQVQANFVAGPVQPTGDLDGDGLPDEWEMSFATVNHLSDLSPLGDFDGDGLSDGAERTAGTNPTNRDSDGDTYSDGIEVSLGSNPNNSSSIPVIPPTVLAHRYSFAANASDGVGHADLSLVGTASVTGGQLELPGGTARSNHATAQGAALTALAATIQNGVGVSMEGWFNQDTAQNWSKLFMVGRGSGGEYMDITPRRGTSGNAASASFNDGTDESTAIGATALGIDANYYVCAIWNPVTDQVTLKSGPVGGALTTFTASLNGRTLSAVEINQFFLGAAVQFPDPDFDGQIEEFRVWRGALSASSVAASFAAGPNAPPGDSDGDGLSDAWEFAYAGHLETLTAGGDADGDGLTNLQEQNNSHTSPTDPDSDDDGYSDKIEYNAGSDPNNPGSVPTLPPAILAHRYSFVDGVTDSVGDADLTLAGTAAVAGGKLDLPGGAPRTNHAKAQGAALAELAGTIKGSTALTIEGWFRQDTNQDWAKVFMAGQGSGFSFLDITPRRLIDGNVSSISINNGPGESNVKSAAPVTNGVDYYFAATWNTQTDLLTLRMGPVGGSIITQTATMGGKTLAALNIAQLYLGSAVQFDDPDFDGKIDELRIWKGALTAVEVGQHFAAGPDDNTLVPSNGIVSINASKTMLTFGVSNLRLGQTYHVAAGVTLNDFVALPGSQFVANSGTASISVPVTPGTVSKKFFRLVEGPIPSP</sequence>
<dbReference type="EMBL" id="JBBUKT010000001">
    <property type="protein sequence ID" value="MEK7949544.1"/>
    <property type="molecule type" value="Genomic_DNA"/>
</dbReference>
<comment type="caution">
    <text evidence="7">The sequence shown here is derived from an EMBL/GenBank/DDBJ whole genome shotgun (WGS) entry which is preliminary data.</text>
</comment>
<dbReference type="Gene3D" id="2.60.120.200">
    <property type="match status" value="4"/>
</dbReference>
<name>A0ABU9APD2_9BACT</name>
<dbReference type="Pfam" id="PF13385">
    <property type="entry name" value="Laminin_G_3"/>
    <property type="match status" value="4"/>
</dbReference>
<feature type="region of interest" description="Disordered" evidence="5">
    <location>
        <begin position="1229"/>
        <end position="1274"/>
    </location>
</feature>
<evidence type="ECO:0000259" key="6">
    <source>
        <dbReference type="PROSITE" id="PS50268"/>
    </source>
</evidence>
<reference evidence="7 8" key="1">
    <citation type="submission" date="2024-04" db="EMBL/GenBank/DDBJ databases">
        <title>Luteolibacter sp. isolated from soil.</title>
        <authorList>
            <person name="An J."/>
        </authorList>
    </citation>
    <scope>NUCLEOTIDE SEQUENCE [LARGE SCALE GENOMIC DNA]</scope>
    <source>
        <strain evidence="7 8">Y139</strain>
    </source>
</reference>
<dbReference type="SUPFAM" id="SSF55486">
    <property type="entry name" value="Metalloproteases ('zincins'), catalytic domain"/>
    <property type="match status" value="1"/>
</dbReference>
<dbReference type="InterPro" id="IPR059100">
    <property type="entry name" value="TSP3_bac"/>
</dbReference>
<dbReference type="InterPro" id="IPR015919">
    <property type="entry name" value="Cadherin-like_sf"/>
</dbReference>
<feature type="compositionally biased region" description="Gly residues" evidence="5">
    <location>
        <begin position="913"/>
        <end position="922"/>
    </location>
</feature>
<evidence type="ECO:0000256" key="1">
    <source>
        <dbReference type="ARBA" id="ARBA00004613"/>
    </source>
</evidence>
<dbReference type="SUPFAM" id="SSF49313">
    <property type="entry name" value="Cadherin-like"/>
    <property type="match status" value="1"/>
</dbReference>
<organism evidence="7 8">
    <name type="scientific">Luteolibacter soli</name>
    <dbReference type="NCBI Taxonomy" id="3135280"/>
    <lineage>
        <taxon>Bacteria</taxon>
        <taxon>Pseudomonadati</taxon>
        <taxon>Verrucomicrobiota</taxon>
        <taxon>Verrucomicrobiia</taxon>
        <taxon>Verrucomicrobiales</taxon>
        <taxon>Verrucomicrobiaceae</taxon>
        <taxon>Luteolibacter</taxon>
    </lineage>
</organism>
<keyword evidence="8" id="KW-1185">Reference proteome</keyword>
<dbReference type="InterPro" id="IPR013320">
    <property type="entry name" value="ConA-like_dom_sf"/>
</dbReference>
<dbReference type="Gene3D" id="2.60.40.60">
    <property type="entry name" value="Cadherins"/>
    <property type="match status" value="1"/>
</dbReference>
<proteinExistence type="predicted"/>
<feature type="compositionally biased region" description="Low complexity" evidence="5">
    <location>
        <begin position="32"/>
        <end position="43"/>
    </location>
</feature>
<dbReference type="PANTHER" id="PTHR37467">
    <property type="entry name" value="EXPORTED CALCIUM-BINDING GLYCOPROTEIN-RELATED"/>
    <property type="match status" value="1"/>
</dbReference>
<evidence type="ECO:0000256" key="2">
    <source>
        <dbReference type="ARBA" id="ARBA00022525"/>
    </source>
</evidence>
<dbReference type="InterPro" id="IPR024079">
    <property type="entry name" value="MetalloPept_cat_dom_sf"/>
</dbReference>
<evidence type="ECO:0000256" key="5">
    <source>
        <dbReference type="SAM" id="MobiDB-lite"/>
    </source>
</evidence>
<dbReference type="RefSeq" id="WP_341402962.1">
    <property type="nucleotide sequence ID" value="NZ_JBBUKT010000001.1"/>
</dbReference>
<dbReference type="Gene3D" id="2.60.120.380">
    <property type="match status" value="1"/>
</dbReference>
<evidence type="ECO:0000313" key="7">
    <source>
        <dbReference type="EMBL" id="MEK7949544.1"/>
    </source>
</evidence>
<dbReference type="Pfam" id="PF13582">
    <property type="entry name" value="Reprolysin_3"/>
    <property type="match status" value="1"/>
</dbReference>
<feature type="region of interest" description="Disordered" evidence="5">
    <location>
        <begin position="32"/>
        <end position="53"/>
    </location>
</feature>
<keyword evidence="4" id="KW-0106">Calcium</keyword>
<dbReference type="PROSITE" id="PS50268">
    <property type="entry name" value="CADHERIN_2"/>
    <property type="match status" value="1"/>
</dbReference>
<dbReference type="CDD" id="cd11304">
    <property type="entry name" value="Cadherin_repeat"/>
    <property type="match status" value="1"/>
</dbReference>
<dbReference type="SMART" id="SM00112">
    <property type="entry name" value="CA"/>
    <property type="match status" value="1"/>
</dbReference>
<gene>
    <name evidence="7" type="ORF">WKV53_03505</name>
</gene>
<evidence type="ECO:0000313" key="8">
    <source>
        <dbReference type="Proteomes" id="UP001371305"/>
    </source>
</evidence>
<comment type="subcellular location">
    <subcellularLocation>
        <location evidence="1">Secreted</location>
    </subcellularLocation>
</comment>
<dbReference type="Gene3D" id="3.40.390.10">
    <property type="entry name" value="Collagenase (Catalytic Domain)"/>
    <property type="match status" value="1"/>
</dbReference>
<feature type="compositionally biased region" description="Polar residues" evidence="5">
    <location>
        <begin position="963"/>
        <end position="972"/>
    </location>
</feature>
<keyword evidence="3" id="KW-0732">Signal</keyword>